<comment type="caution">
    <text evidence="1">The sequence shown here is derived from an EMBL/GenBank/DDBJ whole genome shotgun (WGS) entry which is preliminary data.</text>
</comment>
<evidence type="ECO:0000313" key="2">
    <source>
        <dbReference type="Proteomes" id="UP001054902"/>
    </source>
</evidence>
<proteinExistence type="predicted"/>
<accession>A0AAD3CNM8</accession>
<organism evidence="1 2">
    <name type="scientific">Chaetoceros tenuissimus</name>
    <dbReference type="NCBI Taxonomy" id="426638"/>
    <lineage>
        <taxon>Eukaryota</taxon>
        <taxon>Sar</taxon>
        <taxon>Stramenopiles</taxon>
        <taxon>Ochrophyta</taxon>
        <taxon>Bacillariophyta</taxon>
        <taxon>Coscinodiscophyceae</taxon>
        <taxon>Chaetocerotophycidae</taxon>
        <taxon>Chaetocerotales</taxon>
        <taxon>Chaetocerotaceae</taxon>
        <taxon>Chaetoceros</taxon>
    </lineage>
</organism>
<dbReference type="Proteomes" id="UP001054902">
    <property type="component" value="Unassembled WGS sequence"/>
</dbReference>
<name>A0AAD3CNM8_9STRA</name>
<dbReference type="EMBL" id="BLLK01000034">
    <property type="protein sequence ID" value="GFH49207.1"/>
    <property type="molecule type" value="Genomic_DNA"/>
</dbReference>
<keyword evidence="2" id="KW-1185">Reference proteome</keyword>
<gene>
    <name evidence="1" type="ORF">CTEN210_05683</name>
</gene>
<protein>
    <submittedName>
        <fullName evidence="1">Uncharacterized protein</fullName>
    </submittedName>
</protein>
<reference evidence="1 2" key="1">
    <citation type="journal article" date="2021" name="Sci. Rep.">
        <title>The genome of the diatom Chaetoceros tenuissimus carries an ancient integrated fragment of an extant virus.</title>
        <authorList>
            <person name="Hongo Y."/>
            <person name="Kimura K."/>
            <person name="Takaki Y."/>
            <person name="Yoshida Y."/>
            <person name="Baba S."/>
            <person name="Kobayashi G."/>
            <person name="Nagasaki K."/>
            <person name="Hano T."/>
            <person name="Tomaru Y."/>
        </authorList>
    </citation>
    <scope>NUCLEOTIDE SEQUENCE [LARGE SCALE GENOMIC DNA]</scope>
    <source>
        <strain evidence="1 2">NIES-3715</strain>
    </source>
</reference>
<evidence type="ECO:0000313" key="1">
    <source>
        <dbReference type="EMBL" id="GFH49207.1"/>
    </source>
</evidence>
<dbReference type="AlphaFoldDB" id="A0AAD3CNM8"/>
<sequence>MTTPKARGTQALEHVIFKVLRLFDDSPLVLSLHQDGYDCISDIATMTDKEIDDLEYIQDDISFRVIKKQRKQLKHLLYWRDWKSRQLNHFTHEEWMKLTSDSFNDFCISILPDIIRGSAT</sequence>